<evidence type="ECO:0008006" key="3">
    <source>
        <dbReference type="Google" id="ProtNLM"/>
    </source>
</evidence>
<gene>
    <name evidence="1" type="ORF">MHL29_16465</name>
</gene>
<dbReference type="SUPFAM" id="SSF102588">
    <property type="entry name" value="LmbE-like"/>
    <property type="match status" value="1"/>
</dbReference>
<evidence type="ECO:0000313" key="2">
    <source>
        <dbReference type="Proteomes" id="UP001521931"/>
    </source>
</evidence>
<name>A0ABS9Q7X4_9MICO</name>
<dbReference type="RefSeq" id="WP_239266232.1">
    <property type="nucleotide sequence ID" value="NZ_DAMCTM010000017.1"/>
</dbReference>
<organism evidence="1 2">
    <name type="scientific">Arsenicicoccus bolidensis</name>
    <dbReference type="NCBI Taxonomy" id="229480"/>
    <lineage>
        <taxon>Bacteria</taxon>
        <taxon>Bacillati</taxon>
        <taxon>Actinomycetota</taxon>
        <taxon>Actinomycetes</taxon>
        <taxon>Micrococcales</taxon>
        <taxon>Intrasporangiaceae</taxon>
        <taxon>Arsenicicoccus</taxon>
    </lineage>
</organism>
<proteinExistence type="predicted"/>
<keyword evidence="2" id="KW-1185">Reference proteome</keyword>
<dbReference type="EMBL" id="JAKRCV010000078">
    <property type="protein sequence ID" value="MCG7323472.1"/>
    <property type="molecule type" value="Genomic_DNA"/>
</dbReference>
<dbReference type="Gene3D" id="3.40.50.10320">
    <property type="entry name" value="LmbE-like"/>
    <property type="match status" value="1"/>
</dbReference>
<dbReference type="InterPro" id="IPR024078">
    <property type="entry name" value="LmbE-like_dom_sf"/>
</dbReference>
<comment type="caution">
    <text evidence="1">The sequence shown here is derived from an EMBL/GenBank/DDBJ whole genome shotgun (WGS) entry which is preliminary data.</text>
</comment>
<evidence type="ECO:0000313" key="1">
    <source>
        <dbReference type="EMBL" id="MCG7323472.1"/>
    </source>
</evidence>
<reference evidence="1 2" key="1">
    <citation type="submission" date="2022-02" db="EMBL/GenBank/DDBJ databases">
        <title>Uncovering new skin microbiome diversity through culturing and metagenomics.</title>
        <authorList>
            <person name="Conlan S."/>
            <person name="Deming C."/>
            <person name="Nisc Comparative Sequencing Program N."/>
            <person name="Segre J.A."/>
        </authorList>
    </citation>
    <scope>NUCLEOTIDE SEQUENCE [LARGE SCALE GENOMIC DNA]</scope>
    <source>
        <strain evidence="1 2">ACRQZ</strain>
    </source>
</reference>
<dbReference type="Proteomes" id="UP001521931">
    <property type="component" value="Unassembled WGS sequence"/>
</dbReference>
<sequence length="316" mass="34594">MPIPTPLNGAVLVVSPHLDDAVLSCETLIGREAPLDVLTVCTARPAQPMVTEWDTLSGFQDSDEAMEVRLAEDDAALAGTPHRRHHLGLLDQQYLTAGRTPEDAATLTAWVDAWLREHEGGLVLLPTATGVLPDPPLPRRPLGVRAARRLARLGLRAGRSGIRLVREALSRGEAEAMPPATGEHAAPVGAGVNPDHRWVRDTLTDHLTGRLSGRLIRFGYYEDVPYGSARPGQDEIDGLVERHGFHVEAYAVPVDRVVKARRIGRYATQVEPLRFGPHGLDEPEGLPELERYWLARPWEAALGIPGQLHHGHHPRS</sequence>
<accession>A0ABS9Q7X4</accession>
<protein>
    <recommendedName>
        <fullName evidence="3">PIG-L family deacetylase</fullName>
    </recommendedName>
</protein>